<gene>
    <name evidence="4" type="ORF">VA613_01760</name>
</gene>
<dbReference type="SUPFAM" id="SSF53756">
    <property type="entry name" value="UDP-Glycosyltransferase/glycogen phosphorylase"/>
    <property type="match status" value="1"/>
</dbReference>
<dbReference type="InterPro" id="IPR017522">
    <property type="entry name" value="Sugar_tfrase_PEP-CTERM_Stp2"/>
</dbReference>
<feature type="domain" description="Glycosyltransferase subfamily 4-like N-terminal" evidence="3">
    <location>
        <begin position="15"/>
        <end position="174"/>
    </location>
</feature>
<evidence type="ECO:0000313" key="4">
    <source>
        <dbReference type="EMBL" id="WRS39620.1"/>
    </source>
</evidence>
<dbReference type="Pfam" id="PF13692">
    <property type="entry name" value="Glyco_trans_1_4"/>
    <property type="match status" value="1"/>
</dbReference>
<evidence type="ECO:0000256" key="1">
    <source>
        <dbReference type="ARBA" id="ARBA00022676"/>
    </source>
</evidence>
<protein>
    <submittedName>
        <fullName evidence="4">TIGR03088 family PEP-CTERM/XrtA system glycosyltransferase</fullName>
    </submittedName>
</protein>
<proteinExistence type="predicted"/>
<reference evidence="4 5" key="1">
    <citation type="submission" date="2023-12" db="EMBL/GenBank/DDBJ databases">
        <title>Thiobacillus sedimentum sp. nov., a chemolithoautotrophic sulfur-oxidizing bacterium isolated from freshwater sediment.</title>
        <authorList>
            <person name="Luo J."/>
            <person name="Dai C."/>
        </authorList>
    </citation>
    <scope>NUCLEOTIDE SEQUENCE [LARGE SCALE GENOMIC DNA]</scope>
    <source>
        <strain evidence="4 5">SCUT-2</strain>
    </source>
</reference>
<evidence type="ECO:0000259" key="3">
    <source>
        <dbReference type="Pfam" id="PF13439"/>
    </source>
</evidence>
<accession>A0ABZ1CKL8</accession>
<sequence length="382" mass="42134">MTAHIVHIVHRFDTGGMENGMVNLFNTLPPERYRHSVVALTDFSDFRRRITAQEVGFHALRRPPGRGLGWMGRLRTLLRELRPDLVHTRNLAALEAQFVAAAAGIRATVHGEHGRDMFDLHGRSRKYNLLRRAARPFVSNYVAVSRDLENWLREVVRVPPRKLHQIYNGVDSARFRPRAGARPAILPPAFADASSTVLGSVGRMVEVKDYPMLARAFIRLHRERPAQAERARLVIVGEGPARAACLELLRGAGLAHRAWLPGERHDIPALMQAFDVFVLPSKNEGISNTILEALASGLPVVATAVGGSVELVESGINGRLVEAGGEERMAQALLDYLGDDGAAARIAEQGRNARRAAEQRFSIPAMAAAYAAVYEQTLGRRR</sequence>
<dbReference type="NCBIfam" id="TIGR03088">
    <property type="entry name" value="stp2"/>
    <property type="match status" value="1"/>
</dbReference>
<evidence type="ECO:0000313" key="5">
    <source>
        <dbReference type="Proteomes" id="UP001334732"/>
    </source>
</evidence>
<dbReference type="EMBL" id="CP141769">
    <property type="protein sequence ID" value="WRS39620.1"/>
    <property type="molecule type" value="Genomic_DNA"/>
</dbReference>
<dbReference type="Proteomes" id="UP001334732">
    <property type="component" value="Chromosome"/>
</dbReference>
<organism evidence="4 5">
    <name type="scientific">Thiobacillus sedimenti</name>
    <dbReference type="NCBI Taxonomy" id="3110231"/>
    <lineage>
        <taxon>Bacteria</taxon>
        <taxon>Pseudomonadati</taxon>
        <taxon>Pseudomonadota</taxon>
        <taxon>Betaproteobacteria</taxon>
        <taxon>Nitrosomonadales</taxon>
        <taxon>Thiobacillaceae</taxon>
        <taxon>Thiobacillus</taxon>
    </lineage>
</organism>
<keyword evidence="5" id="KW-1185">Reference proteome</keyword>
<keyword evidence="2" id="KW-0808">Transferase</keyword>
<evidence type="ECO:0000256" key="2">
    <source>
        <dbReference type="ARBA" id="ARBA00022679"/>
    </source>
</evidence>
<dbReference type="RefSeq" id="WP_324780151.1">
    <property type="nucleotide sequence ID" value="NZ_CP141769.1"/>
</dbReference>
<dbReference type="Gene3D" id="3.40.50.2000">
    <property type="entry name" value="Glycogen Phosphorylase B"/>
    <property type="match status" value="2"/>
</dbReference>
<dbReference type="PANTHER" id="PTHR12526">
    <property type="entry name" value="GLYCOSYLTRANSFERASE"/>
    <property type="match status" value="1"/>
</dbReference>
<name>A0ABZ1CKL8_9PROT</name>
<dbReference type="Pfam" id="PF13439">
    <property type="entry name" value="Glyco_transf_4"/>
    <property type="match status" value="1"/>
</dbReference>
<keyword evidence="1" id="KW-0328">Glycosyltransferase</keyword>
<dbReference type="PANTHER" id="PTHR12526:SF510">
    <property type="entry name" value="D-INOSITOL 3-PHOSPHATE GLYCOSYLTRANSFERASE"/>
    <property type="match status" value="1"/>
</dbReference>
<dbReference type="InterPro" id="IPR028098">
    <property type="entry name" value="Glyco_trans_4-like_N"/>
</dbReference>